<keyword evidence="2 5" id="KW-0812">Transmembrane</keyword>
<dbReference type="PANTHER" id="PTHR36974">
    <property type="entry name" value="MEMBRANE PROTEIN-RELATED"/>
    <property type="match status" value="1"/>
</dbReference>
<evidence type="ECO:0000256" key="5">
    <source>
        <dbReference type="SAM" id="Phobius"/>
    </source>
</evidence>
<accession>A0A0J1I0W5</accession>
<comment type="subcellular location">
    <subcellularLocation>
        <location evidence="1">Membrane</location>
        <topology evidence="1">Multi-pass membrane protein</topology>
    </subcellularLocation>
</comment>
<dbReference type="Pfam" id="PF13564">
    <property type="entry name" value="DoxX_2"/>
    <property type="match status" value="1"/>
</dbReference>
<dbReference type="PATRIC" id="fig|1397.4.peg.4259"/>
<feature type="transmembrane region" description="Helical" evidence="5">
    <location>
        <begin position="68"/>
        <end position="86"/>
    </location>
</feature>
<keyword evidence="3 5" id="KW-1133">Transmembrane helix</keyword>
<evidence type="ECO:0000256" key="3">
    <source>
        <dbReference type="ARBA" id="ARBA00022989"/>
    </source>
</evidence>
<evidence type="ECO:0000256" key="1">
    <source>
        <dbReference type="ARBA" id="ARBA00004141"/>
    </source>
</evidence>
<feature type="transmembrane region" description="Helical" evidence="5">
    <location>
        <begin position="92"/>
        <end position="111"/>
    </location>
</feature>
<evidence type="ECO:0000313" key="7">
    <source>
        <dbReference type="Proteomes" id="UP000036045"/>
    </source>
</evidence>
<proteinExistence type="predicted"/>
<evidence type="ECO:0000256" key="2">
    <source>
        <dbReference type="ARBA" id="ARBA00022692"/>
    </source>
</evidence>
<protein>
    <recommendedName>
        <fullName evidence="8">DoxX family protein</fullName>
    </recommendedName>
</protein>
<evidence type="ECO:0000313" key="6">
    <source>
        <dbReference type="EMBL" id="KLV19589.1"/>
    </source>
</evidence>
<feature type="transmembrane region" description="Helical" evidence="5">
    <location>
        <begin position="123"/>
        <end position="143"/>
    </location>
</feature>
<dbReference type="InterPro" id="IPR032808">
    <property type="entry name" value="DoxX"/>
</dbReference>
<dbReference type="AlphaFoldDB" id="A0A0J1I0W5"/>
<name>A0A0J1I0W5_NIACI</name>
<evidence type="ECO:0000256" key="4">
    <source>
        <dbReference type="ARBA" id="ARBA00023136"/>
    </source>
</evidence>
<dbReference type="OrthoDB" id="129693at2"/>
<sequence length="144" mass="15433">MIPFYVLVAAFLLFKAMGLIGVLYFEGWHASLQGAVAVMLLVTASAHWGTKRPDLIRMVPPVFPRPDWIVTATGLLEIAGAIGILFPATSKVASLGLAVLLLAMFPANFRAARDKLTIGGRPVPKLIPRTVLQIIFLTAVLLAG</sequence>
<evidence type="ECO:0008006" key="8">
    <source>
        <dbReference type="Google" id="ProtNLM"/>
    </source>
</evidence>
<reference evidence="6 7" key="1">
    <citation type="submission" date="2015-05" db="EMBL/GenBank/DDBJ databases">
        <title>Whole genome sequence and identification of bacterial endophytes from Costus igneus.</title>
        <authorList>
            <person name="Lee Y.P."/>
            <person name="Gan H.M."/>
            <person name="Eng W."/>
            <person name="Wheatley M.S."/>
            <person name="Caraballo A."/>
            <person name="Polter S."/>
            <person name="Savka M.A."/>
            <person name="Hudson A.O."/>
        </authorList>
    </citation>
    <scope>NUCLEOTIDE SEQUENCE [LARGE SCALE GENOMIC DNA]</scope>
    <source>
        <strain evidence="6 7">RIT379</strain>
    </source>
</reference>
<dbReference type="GO" id="GO:0016020">
    <property type="term" value="C:membrane"/>
    <property type="evidence" value="ECO:0007669"/>
    <property type="project" value="UniProtKB-SubCell"/>
</dbReference>
<dbReference type="RefSeq" id="WP_047944637.1">
    <property type="nucleotide sequence ID" value="NZ_JARMTQ010000021.1"/>
</dbReference>
<dbReference type="Proteomes" id="UP000036045">
    <property type="component" value="Unassembled WGS sequence"/>
</dbReference>
<keyword evidence="4 5" id="KW-0472">Membrane</keyword>
<organism evidence="6 7">
    <name type="scientific">Niallia circulans</name>
    <name type="common">Bacillus circulans</name>
    <dbReference type="NCBI Taxonomy" id="1397"/>
    <lineage>
        <taxon>Bacteria</taxon>
        <taxon>Bacillati</taxon>
        <taxon>Bacillota</taxon>
        <taxon>Bacilli</taxon>
        <taxon>Bacillales</taxon>
        <taxon>Bacillaceae</taxon>
        <taxon>Niallia</taxon>
    </lineage>
</organism>
<dbReference type="PANTHER" id="PTHR36974:SF1">
    <property type="entry name" value="DOXX FAMILY MEMBRANE PROTEIN"/>
    <property type="match status" value="1"/>
</dbReference>
<dbReference type="EMBL" id="LDPH01000040">
    <property type="protein sequence ID" value="KLV19589.1"/>
    <property type="molecule type" value="Genomic_DNA"/>
</dbReference>
<gene>
    <name evidence="6" type="ORF">ABW02_23790</name>
</gene>
<keyword evidence="7" id="KW-1185">Reference proteome</keyword>
<comment type="caution">
    <text evidence="6">The sequence shown here is derived from an EMBL/GenBank/DDBJ whole genome shotgun (WGS) entry which is preliminary data.</text>
</comment>